<organism evidence="2 3">
    <name type="scientific">Macrophomina phaseolina</name>
    <dbReference type="NCBI Taxonomy" id="35725"/>
    <lineage>
        <taxon>Eukaryota</taxon>
        <taxon>Fungi</taxon>
        <taxon>Dikarya</taxon>
        <taxon>Ascomycota</taxon>
        <taxon>Pezizomycotina</taxon>
        <taxon>Dothideomycetes</taxon>
        <taxon>Dothideomycetes incertae sedis</taxon>
        <taxon>Botryosphaeriales</taxon>
        <taxon>Botryosphaeriaceae</taxon>
        <taxon>Macrophomina</taxon>
    </lineage>
</organism>
<sequence length="157" mass="17356">MMHFSPSHLPAASPHIHNPSRSRSPNKLLFQPKPASNEDVQPETTARPPQPVTNLQHQRHQPHAQPDSGCRTTKVCHRADPAPPLPRIRQRTAMPRDCRSWPPVTTSSPVRLPACHSAYSRPPSPSSDATTACPDWCDRSRPNGFKSRYAGANGRQG</sequence>
<feature type="region of interest" description="Disordered" evidence="1">
    <location>
        <begin position="1"/>
        <end position="157"/>
    </location>
</feature>
<gene>
    <name evidence="2" type="ORF">B0J12DRAFT_203262</name>
</gene>
<evidence type="ECO:0000313" key="2">
    <source>
        <dbReference type="EMBL" id="KAH7042597.1"/>
    </source>
</evidence>
<comment type="caution">
    <text evidence="2">The sequence shown here is derived from an EMBL/GenBank/DDBJ whole genome shotgun (WGS) entry which is preliminary data.</text>
</comment>
<accession>A0ABQ8G223</accession>
<proteinExistence type="predicted"/>
<dbReference type="Proteomes" id="UP000774617">
    <property type="component" value="Unassembled WGS sequence"/>
</dbReference>
<reference evidence="2 3" key="1">
    <citation type="journal article" date="2021" name="Nat. Commun.">
        <title>Genetic determinants of endophytism in the Arabidopsis root mycobiome.</title>
        <authorList>
            <person name="Mesny F."/>
            <person name="Miyauchi S."/>
            <person name="Thiergart T."/>
            <person name="Pickel B."/>
            <person name="Atanasova L."/>
            <person name="Karlsson M."/>
            <person name="Huettel B."/>
            <person name="Barry K.W."/>
            <person name="Haridas S."/>
            <person name="Chen C."/>
            <person name="Bauer D."/>
            <person name="Andreopoulos W."/>
            <person name="Pangilinan J."/>
            <person name="LaButti K."/>
            <person name="Riley R."/>
            <person name="Lipzen A."/>
            <person name="Clum A."/>
            <person name="Drula E."/>
            <person name="Henrissat B."/>
            <person name="Kohler A."/>
            <person name="Grigoriev I.V."/>
            <person name="Martin F.M."/>
            <person name="Hacquard S."/>
        </authorList>
    </citation>
    <scope>NUCLEOTIDE SEQUENCE [LARGE SCALE GENOMIC DNA]</scope>
    <source>
        <strain evidence="2 3">MPI-SDFR-AT-0080</strain>
    </source>
</reference>
<evidence type="ECO:0000256" key="1">
    <source>
        <dbReference type="SAM" id="MobiDB-lite"/>
    </source>
</evidence>
<evidence type="ECO:0000313" key="3">
    <source>
        <dbReference type="Proteomes" id="UP000774617"/>
    </source>
</evidence>
<dbReference type="EMBL" id="JAGTJR010000025">
    <property type="protein sequence ID" value="KAH7042597.1"/>
    <property type="molecule type" value="Genomic_DNA"/>
</dbReference>
<keyword evidence="3" id="KW-1185">Reference proteome</keyword>
<name>A0ABQ8G223_9PEZI</name>
<protein>
    <submittedName>
        <fullName evidence="2">Uncharacterized protein</fullName>
    </submittedName>
</protein>